<organism evidence="4 5">
    <name type="scientific">Candidatus Nitronauta litoralis</name>
    <dbReference type="NCBI Taxonomy" id="2705533"/>
    <lineage>
        <taxon>Bacteria</taxon>
        <taxon>Pseudomonadati</taxon>
        <taxon>Nitrospinota/Tectimicrobiota group</taxon>
        <taxon>Nitrospinota</taxon>
        <taxon>Nitrospinia</taxon>
        <taxon>Nitrospinales</taxon>
        <taxon>Nitrospinaceae</taxon>
        <taxon>Candidatus Nitronauta</taxon>
    </lineage>
</organism>
<evidence type="ECO:0000256" key="2">
    <source>
        <dbReference type="RuleBase" id="RU003616"/>
    </source>
</evidence>
<accession>A0A7T0BXC2</accession>
<evidence type="ECO:0000256" key="1">
    <source>
        <dbReference type="PROSITE-ProRule" id="PRU00285"/>
    </source>
</evidence>
<dbReference type="EMBL" id="CP048685">
    <property type="protein sequence ID" value="QPJ62586.1"/>
    <property type="molecule type" value="Genomic_DNA"/>
</dbReference>
<reference evidence="4 5" key="1">
    <citation type="submission" date="2020-02" db="EMBL/GenBank/DDBJ databases">
        <title>Genomic and physiological characterization of two novel Nitrospinaceae genera.</title>
        <authorList>
            <person name="Mueller A.J."/>
            <person name="Jung M.-Y."/>
            <person name="Strachan C.R."/>
            <person name="Herbold C.W."/>
            <person name="Kirkegaard R.H."/>
            <person name="Daims H."/>
        </authorList>
    </citation>
    <scope>NUCLEOTIDE SEQUENCE [LARGE SCALE GENOMIC DNA]</scope>
    <source>
        <strain evidence="4">EB</strain>
    </source>
</reference>
<dbReference type="PANTHER" id="PTHR11527">
    <property type="entry name" value="HEAT-SHOCK PROTEIN 20 FAMILY MEMBER"/>
    <property type="match status" value="1"/>
</dbReference>
<comment type="similarity">
    <text evidence="1 2">Belongs to the small heat shock protein (HSP20) family.</text>
</comment>
<dbReference type="CDD" id="cd06464">
    <property type="entry name" value="ACD_sHsps-like"/>
    <property type="match status" value="1"/>
</dbReference>
<sequence length="143" mass="16660">MTLVTYEPKHFLSDFFGNEGFFPKGLKDPFYGNPAGDLKVNVSEDEHGYHMSAVVPGWKEDEVHLEVNDDVLTLRGNHEEKTEEDKSEFKMREFVRRSFERSFRLGDHVDQDQISAKLEEGILNIHLPKKEEVKPKTQRIKIN</sequence>
<dbReference type="Gene3D" id="2.60.40.790">
    <property type="match status" value="1"/>
</dbReference>
<evidence type="ECO:0000259" key="3">
    <source>
        <dbReference type="PROSITE" id="PS01031"/>
    </source>
</evidence>
<gene>
    <name evidence="4" type="ORF">G3M70_12170</name>
</gene>
<dbReference type="InterPro" id="IPR002068">
    <property type="entry name" value="A-crystallin/Hsp20_dom"/>
</dbReference>
<dbReference type="SUPFAM" id="SSF49764">
    <property type="entry name" value="HSP20-like chaperones"/>
    <property type="match status" value="1"/>
</dbReference>
<evidence type="ECO:0000313" key="4">
    <source>
        <dbReference type="EMBL" id="QPJ62586.1"/>
    </source>
</evidence>
<name>A0A7T0BXC2_9BACT</name>
<feature type="domain" description="SHSP" evidence="3">
    <location>
        <begin position="31"/>
        <end position="143"/>
    </location>
</feature>
<dbReference type="PROSITE" id="PS01031">
    <property type="entry name" value="SHSP"/>
    <property type="match status" value="1"/>
</dbReference>
<evidence type="ECO:0000313" key="5">
    <source>
        <dbReference type="Proteomes" id="UP000594688"/>
    </source>
</evidence>
<dbReference type="InterPro" id="IPR031107">
    <property type="entry name" value="Small_HSP"/>
</dbReference>
<proteinExistence type="inferred from homology"/>
<dbReference type="KEGG" id="nli:G3M70_12170"/>
<dbReference type="InterPro" id="IPR008978">
    <property type="entry name" value="HSP20-like_chaperone"/>
</dbReference>
<protein>
    <submittedName>
        <fullName evidence="4">Hsp20/alpha crystallin family protein</fullName>
    </submittedName>
</protein>
<dbReference type="Pfam" id="PF00011">
    <property type="entry name" value="HSP20"/>
    <property type="match status" value="1"/>
</dbReference>
<dbReference type="Proteomes" id="UP000594688">
    <property type="component" value="Chromosome"/>
</dbReference>
<dbReference type="AlphaFoldDB" id="A0A7T0BXC2"/>